<evidence type="ECO:0000313" key="3">
    <source>
        <dbReference type="Proteomes" id="UP001267290"/>
    </source>
</evidence>
<accession>A0ABU1NRN0</accession>
<evidence type="ECO:0000259" key="1">
    <source>
        <dbReference type="Pfam" id="PF13810"/>
    </source>
</evidence>
<reference evidence="2 3" key="1">
    <citation type="submission" date="2023-07" db="EMBL/GenBank/DDBJ databases">
        <title>Sorghum-associated microbial communities from plants grown in Nebraska, USA.</title>
        <authorList>
            <person name="Schachtman D."/>
        </authorList>
    </citation>
    <scope>NUCLEOTIDE SEQUENCE [LARGE SCALE GENOMIC DNA]</scope>
    <source>
        <strain evidence="2 3">CC258</strain>
    </source>
</reference>
<dbReference type="RefSeq" id="WP_310224440.1">
    <property type="nucleotide sequence ID" value="NZ_JAVDSB010000001.1"/>
</dbReference>
<proteinExistence type="predicted"/>
<protein>
    <recommendedName>
        <fullName evidence="1">DUF4185 domain-containing protein</fullName>
    </recommendedName>
</protein>
<keyword evidence="3" id="KW-1185">Reference proteome</keyword>
<dbReference type="Proteomes" id="UP001267290">
    <property type="component" value="Unassembled WGS sequence"/>
</dbReference>
<feature type="domain" description="DUF4185" evidence="1">
    <location>
        <begin position="124"/>
        <end position="284"/>
    </location>
</feature>
<dbReference type="InterPro" id="IPR025442">
    <property type="entry name" value="DUF4185"/>
</dbReference>
<comment type="caution">
    <text evidence="2">The sequence shown here is derived from an EMBL/GenBank/DDBJ whole genome shotgun (WGS) entry which is preliminary data.</text>
</comment>
<gene>
    <name evidence="2" type="ORF">J2736_001261</name>
</gene>
<organism evidence="2 3">
    <name type="scientific">Paenibacillus qinlingensis</name>
    <dbReference type="NCBI Taxonomy" id="1837343"/>
    <lineage>
        <taxon>Bacteria</taxon>
        <taxon>Bacillati</taxon>
        <taxon>Bacillota</taxon>
        <taxon>Bacilli</taxon>
        <taxon>Bacillales</taxon>
        <taxon>Paenibacillaceae</taxon>
        <taxon>Paenibacillus</taxon>
    </lineage>
</organism>
<sequence>MSANTLYPPYPRSKFIKGITFDWSSRIRLAPGSDNWPLTWADDGHQYTVFGDGGGFGGTNEIGRASMGIARIEGDRKDYKACNVWGGKDAEHPATFEGKSWGIICIDGIFYMWRSGAASSDCYEFQKLYKSEDHGASWEDTCVEFNINSFNRSRGFFVPTFLQFGQNYQGARDNYVYMYAPEVKSLVWELQIPGEISLIRVPKDKITSQAHYEFFAGNEYGGTARWTHDGEQRRPVFYDANGVMRVNAVYNPALQKYLLVTQHTARNYGWGIYEANEPWGSWKTIYYSDCFVPEDWECKLVSYLSFSPKWWDNDGWEFVMVFSGREYNDAWNSIEGGFII</sequence>
<dbReference type="EMBL" id="JAVDSB010000001">
    <property type="protein sequence ID" value="MDR6550078.1"/>
    <property type="molecule type" value="Genomic_DNA"/>
</dbReference>
<dbReference type="Pfam" id="PF13810">
    <property type="entry name" value="DUF4185"/>
    <property type="match status" value="1"/>
</dbReference>
<name>A0ABU1NRN0_9BACL</name>
<evidence type="ECO:0000313" key="2">
    <source>
        <dbReference type="EMBL" id="MDR6550078.1"/>
    </source>
</evidence>